<keyword evidence="3" id="KW-1185">Reference proteome</keyword>
<dbReference type="Proteomes" id="UP000053789">
    <property type="component" value="Unassembled WGS sequence"/>
</dbReference>
<evidence type="ECO:0000313" key="2">
    <source>
        <dbReference type="EMBL" id="KIW97117.1"/>
    </source>
</evidence>
<sequence length="301" mass="34161">MPSIPRDEEGPKQVGKGQCGTVWALKHLALKTPDEGMLDQLWNDCCNHRKVEGAFQQASWEFRSSVNILRWNSWVRPSKRVFWTEFGGLFPEEFQPTSGILSTRIHPLPPPLREVLVDLFAPPSVKANKANFLASPENHDCLVRLYLGRRAERSVPASFRLRNFDLVVNEMKYLQLDTAQIDANDVEFVFGRTPGLDIAPATPQSGTRGWKHSSFDNFFSFETFPESAAGVKQLEKAVYFNHPYYPRLFSKQPNDMALWETFKAAHLQASARLTESEMPGLFIEAVEEEGRRRAAGGSIFQ</sequence>
<accession>A0A0D2GFH5</accession>
<evidence type="ECO:0000313" key="3">
    <source>
        <dbReference type="Proteomes" id="UP000053789"/>
    </source>
</evidence>
<dbReference type="RefSeq" id="XP_016623786.1">
    <property type="nucleotide sequence ID" value="XM_016760265.1"/>
</dbReference>
<dbReference type="HOGENOM" id="CLU_039531_0_0_1"/>
<feature type="domain" description="DUF3669" evidence="1">
    <location>
        <begin position="223"/>
        <end position="277"/>
    </location>
</feature>
<dbReference type="EMBL" id="KN846982">
    <property type="protein sequence ID" value="KIW97117.1"/>
    <property type="molecule type" value="Genomic_DNA"/>
</dbReference>
<reference evidence="2" key="1">
    <citation type="submission" date="2015-01" db="EMBL/GenBank/DDBJ databases">
        <title>The Genome Sequence of Cladophialophora bantiana CBS 173.52.</title>
        <authorList>
            <consortium name="The Broad Institute Genomics Platform"/>
            <person name="Cuomo C."/>
            <person name="de Hoog S."/>
            <person name="Gorbushina A."/>
            <person name="Stielow B."/>
            <person name="Teixiera M."/>
            <person name="Abouelleil A."/>
            <person name="Chapman S.B."/>
            <person name="Priest M."/>
            <person name="Young S.K."/>
            <person name="Wortman J."/>
            <person name="Nusbaum C."/>
            <person name="Birren B."/>
        </authorList>
    </citation>
    <scope>NUCLEOTIDE SEQUENCE [LARGE SCALE GENOMIC DNA]</scope>
    <source>
        <strain evidence="2">CBS 173.52</strain>
    </source>
</reference>
<name>A0A0D2GFH5_CLAB1</name>
<organism evidence="2 3">
    <name type="scientific">Cladophialophora bantiana (strain ATCC 10958 / CBS 173.52 / CDC B-1940 / NIH 8579)</name>
    <name type="common">Xylohypha bantiana</name>
    <dbReference type="NCBI Taxonomy" id="1442370"/>
    <lineage>
        <taxon>Eukaryota</taxon>
        <taxon>Fungi</taxon>
        <taxon>Dikarya</taxon>
        <taxon>Ascomycota</taxon>
        <taxon>Pezizomycotina</taxon>
        <taxon>Eurotiomycetes</taxon>
        <taxon>Chaetothyriomycetidae</taxon>
        <taxon>Chaetothyriales</taxon>
        <taxon>Herpotrichiellaceae</taxon>
        <taxon>Cladophialophora</taxon>
    </lineage>
</organism>
<dbReference type="OrthoDB" id="2993351at2759"/>
<dbReference type="PANTHER" id="PTHR40780">
    <property type="entry name" value="DUF3669 DOMAIN-CONTAINING PROTEIN"/>
    <property type="match status" value="1"/>
</dbReference>
<gene>
    <name evidence="2" type="ORF">Z519_02509</name>
</gene>
<dbReference type="Pfam" id="PF12417">
    <property type="entry name" value="DUF3669"/>
    <property type="match status" value="1"/>
</dbReference>
<proteinExistence type="predicted"/>
<dbReference type="InterPro" id="IPR022137">
    <property type="entry name" value="Znf_prot_DUF3669"/>
</dbReference>
<protein>
    <recommendedName>
        <fullName evidence="1">DUF3669 domain-containing protein</fullName>
    </recommendedName>
</protein>
<dbReference type="AlphaFoldDB" id="A0A0D2GFH5"/>
<dbReference type="VEuPathDB" id="FungiDB:Z519_02509"/>
<dbReference type="PANTHER" id="PTHR40780:SF2">
    <property type="entry name" value="DUF3669 DOMAIN-CONTAINING PROTEIN"/>
    <property type="match status" value="1"/>
</dbReference>
<evidence type="ECO:0000259" key="1">
    <source>
        <dbReference type="Pfam" id="PF12417"/>
    </source>
</evidence>
<dbReference type="GeneID" id="27695437"/>